<name>A0ABT9M227_9THEO</name>
<dbReference type="SUPFAM" id="SSF49785">
    <property type="entry name" value="Galactose-binding domain-like"/>
    <property type="match status" value="1"/>
</dbReference>
<organism evidence="1 2">
    <name type="scientific">Thermoanaerobacter pentosaceus</name>
    <dbReference type="NCBI Taxonomy" id="694059"/>
    <lineage>
        <taxon>Bacteria</taxon>
        <taxon>Bacillati</taxon>
        <taxon>Bacillota</taxon>
        <taxon>Clostridia</taxon>
        <taxon>Thermoanaerobacterales</taxon>
        <taxon>Thermoanaerobacteraceae</taxon>
        <taxon>Thermoanaerobacter</taxon>
    </lineage>
</organism>
<protein>
    <recommendedName>
        <fullName evidence="3">F5/8 type C domain-containing protein</fullName>
    </recommendedName>
</protein>
<dbReference type="RefSeq" id="WP_307680855.1">
    <property type="nucleotide sequence ID" value="NZ_JAURUP010000004.1"/>
</dbReference>
<keyword evidence="2" id="KW-1185">Reference proteome</keyword>
<gene>
    <name evidence="1" type="ORF">J2S24_000622</name>
</gene>
<dbReference type="EMBL" id="JAURUP010000004">
    <property type="protein sequence ID" value="MDP9750156.1"/>
    <property type="molecule type" value="Genomic_DNA"/>
</dbReference>
<dbReference type="InterPro" id="IPR008979">
    <property type="entry name" value="Galactose-bd-like_sf"/>
</dbReference>
<evidence type="ECO:0000313" key="2">
    <source>
        <dbReference type="Proteomes" id="UP001223886"/>
    </source>
</evidence>
<proteinExistence type="predicted"/>
<evidence type="ECO:0000313" key="1">
    <source>
        <dbReference type="EMBL" id="MDP9750156.1"/>
    </source>
</evidence>
<evidence type="ECO:0008006" key="3">
    <source>
        <dbReference type="Google" id="ProtNLM"/>
    </source>
</evidence>
<dbReference type="Gene3D" id="2.60.120.260">
    <property type="entry name" value="Galactose-binding domain-like"/>
    <property type="match status" value="1"/>
</dbReference>
<dbReference type="Pfam" id="PF22633">
    <property type="entry name" value="F5_F8_type_C_2"/>
    <property type="match status" value="1"/>
</dbReference>
<accession>A0ABT9M227</accession>
<dbReference type="Proteomes" id="UP001223886">
    <property type="component" value="Unassembled WGS sequence"/>
</dbReference>
<comment type="caution">
    <text evidence="1">The sequence shown here is derived from an EMBL/GenBank/DDBJ whole genome shotgun (WGS) entry which is preliminary data.</text>
</comment>
<reference evidence="1 2" key="1">
    <citation type="submission" date="2023-07" db="EMBL/GenBank/DDBJ databases">
        <title>Genomic Encyclopedia of Type Strains, Phase IV (KMG-IV): sequencing the most valuable type-strain genomes for metagenomic binning, comparative biology and taxonomic classification.</title>
        <authorList>
            <person name="Goeker M."/>
        </authorList>
    </citation>
    <scope>NUCLEOTIDE SEQUENCE [LARGE SCALE GENOMIC DNA]</scope>
    <source>
        <strain evidence="1 2">DSM 25963</strain>
    </source>
</reference>
<sequence>MLIYRHQQLKFQVDLGNVYTIGKMNIIWDEGEFGGIYDIQVSTDGINWETVYRQIYGNGAPESIPLYAVCRDVRIKGIASGFPDKY</sequence>